<feature type="region of interest" description="Disordered" evidence="1">
    <location>
        <begin position="413"/>
        <end position="456"/>
    </location>
</feature>
<evidence type="ECO:0000256" key="1">
    <source>
        <dbReference type="SAM" id="MobiDB-lite"/>
    </source>
</evidence>
<dbReference type="CDD" id="cd17470">
    <property type="entry name" value="T3SS_Flik_C"/>
    <property type="match status" value="1"/>
</dbReference>
<keyword evidence="4" id="KW-1185">Reference proteome</keyword>
<dbReference type="EMBL" id="MAYT01000028">
    <property type="protein sequence ID" value="OCA83833.1"/>
    <property type="molecule type" value="Genomic_DNA"/>
</dbReference>
<feature type="domain" description="Flagellar hook-length control protein-like C-terminal" evidence="2">
    <location>
        <begin position="342"/>
        <end position="411"/>
    </location>
</feature>
<dbReference type="Proteomes" id="UP000092578">
    <property type="component" value="Unassembled WGS sequence"/>
</dbReference>
<feature type="region of interest" description="Disordered" evidence="1">
    <location>
        <begin position="254"/>
        <end position="274"/>
    </location>
</feature>
<dbReference type="Gene3D" id="3.30.750.140">
    <property type="match status" value="1"/>
</dbReference>
<evidence type="ECO:0000313" key="4">
    <source>
        <dbReference type="Proteomes" id="UP000092578"/>
    </source>
</evidence>
<dbReference type="Pfam" id="PF02120">
    <property type="entry name" value="Flg_hook"/>
    <property type="match status" value="1"/>
</dbReference>
<proteinExistence type="predicted"/>
<comment type="caution">
    <text evidence="3">The sequence shown here is derived from an EMBL/GenBank/DDBJ whole genome shotgun (WGS) entry which is preliminary data.</text>
</comment>
<dbReference type="InterPro" id="IPR021136">
    <property type="entry name" value="Flagellar_hook_control-like_C"/>
</dbReference>
<protein>
    <recommendedName>
        <fullName evidence="2">Flagellar hook-length control protein-like C-terminal domain-containing protein</fullName>
    </recommendedName>
</protein>
<gene>
    <name evidence="3" type="ORF">A8F95_12680</name>
</gene>
<reference evidence="4" key="1">
    <citation type="submission" date="2016-05" db="EMBL/GenBank/DDBJ databases">
        <authorList>
            <person name="Liu B."/>
            <person name="Wang J."/>
            <person name="Zhu Y."/>
            <person name="Liu G."/>
            <person name="Chen Q."/>
            <person name="Chen Z."/>
            <person name="Lan J."/>
            <person name="Che J."/>
            <person name="Ge C."/>
            <person name="Shi H."/>
            <person name="Pan Z."/>
            <person name="Liu X."/>
        </authorList>
    </citation>
    <scope>NUCLEOTIDE SEQUENCE [LARGE SCALE GENOMIC DNA]</scope>
    <source>
        <strain evidence="4">FJAT-27215</strain>
    </source>
</reference>
<accession>A0A1B9AJ22</accession>
<name>A0A1B9AJ22_9BACI</name>
<sequence length="456" mass="50289">MMQLVNALSAQTNKKQAPVNEQAASTGDFKTILTGQQSSAPVQEAAVNPTQTRLMEEKQIVEATGLEGLLNIPEAIKLIAKEWVADGKQPSFEELAAFLGMSTEQLQKSIQDLTDQLTALAGTEKSEALPVESVKADQSEAQKEDLPIELVGEEGMNALLQAIQLLAAVPSKEWPKLEEKAVQTVLQAGKLWQLLGEKADGQTKDLASQAVLKTMMKEVAGKLDKLLAQPQSDNRTAILQKAFQSFLQPSASNTKLASAHQSSTPQQEGMSELTDGQLTQKTTALLPGKEGTTHIQPFFHPLGRTETFSMSVQTNPRPMNMEQFMEKFSQILGNSNLVKMPNGTKLLLRLYPEQLGSLRIELLQQNGVMTAKILSSTPAVKELFEQHVSSLKHAFSQQNVTVDKIELTFSQAEPQKFDRQQQQQDQSRQPQQEAKSQETDDEPTENFQDLLLNMEV</sequence>
<dbReference type="InterPro" id="IPR038610">
    <property type="entry name" value="FliK-like_C_sf"/>
</dbReference>
<feature type="compositionally biased region" description="Low complexity" evidence="1">
    <location>
        <begin position="420"/>
        <end position="432"/>
    </location>
</feature>
<evidence type="ECO:0000259" key="2">
    <source>
        <dbReference type="Pfam" id="PF02120"/>
    </source>
</evidence>
<evidence type="ECO:0000313" key="3">
    <source>
        <dbReference type="EMBL" id="OCA83833.1"/>
    </source>
</evidence>
<organism evidence="3 4">
    <name type="scientific">Pseudobacillus wudalianchiensis</name>
    <dbReference type="NCBI Taxonomy" id="1743143"/>
    <lineage>
        <taxon>Bacteria</taxon>
        <taxon>Bacillati</taxon>
        <taxon>Bacillota</taxon>
        <taxon>Bacilli</taxon>
        <taxon>Bacillales</taxon>
        <taxon>Bacillaceae</taxon>
        <taxon>Pseudobacillus</taxon>
    </lineage>
</organism>
<dbReference type="AlphaFoldDB" id="A0A1B9AJ22"/>